<comment type="caution">
    <text evidence="2">The sequence shown here is derived from an EMBL/GenBank/DDBJ whole genome shotgun (WGS) entry which is preliminary data.</text>
</comment>
<dbReference type="InterPro" id="IPR023405">
    <property type="entry name" value="Topo_IA_core_domain"/>
</dbReference>
<name>A0A9D2HZA1_9BACE</name>
<organism evidence="2 3">
    <name type="scientific">Candidatus Bacteroides avicola</name>
    <dbReference type="NCBI Taxonomy" id="2838468"/>
    <lineage>
        <taxon>Bacteria</taxon>
        <taxon>Pseudomonadati</taxon>
        <taxon>Bacteroidota</taxon>
        <taxon>Bacteroidia</taxon>
        <taxon>Bacteroidales</taxon>
        <taxon>Bacteroidaceae</taxon>
        <taxon>Bacteroides</taxon>
    </lineage>
</organism>
<dbReference type="InterPro" id="IPR013497">
    <property type="entry name" value="Topo_IA_cen"/>
</dbReference>
<dbReference type="Gene3D" id="3.40.50.140">
    <property type="match status" value="1"/>
</dbReference>
<dbReference type="InterPro" id="IPR013826">
    <property type="entry name" value="Topo_IA_cen_sub3"/>
</dbReference>
<proteinExistence type="predicted"/>
<gene>
    <name evidence="2" type="ORF">H9950_10515</name>
</gene>
<reference evidence="2" key="1">
    <citation type="journal article" date="2021" name="PeerJ">
        <title>Extensive microbial diversity within the chicken gut microbiome revealed by metagenomics and culture.</title>
        <authorList>
            <person name="Gilroy R."/>
            <person name="Ravi A."/>
            <person name="Getino M."/>
            <person name="Pursley I."/>
            <person name="Horton D.L."/>
            <person name="Alikhan N.F."/>
            <person name="Baker D."/>
            <person name="Gharbi K."/>
            <person name="Hall N."/>
            <person name="Watson M."/>
            <person name="Adriaenssens E.M."/>
            <person name="Foster-Nyarko E."/>
            <person name="Jarju S."/>
            <person name="Secka A."/>
            <person name="Antonio M."/>
            <person name="Oren A."/>
            <person name="Chaudhuri R.R."/>
            <person name="La Ragione R."/>
            <person name="Hildebrand F."/>
            <person name="Pallen M.J."/>
        </authorList>
    </citation>
    <scope>NUCLEOTIDE SEQUENCE</scope>
    <source>
        <strain evidence="2">ChiHjej12B11-9795</strain>
    </source>
</reference>
<feature type="domain" description="Topo IA-type catalytic" evidence="1">
    <location>
        <begin position="229"/>
        <end position="364"/>
    </location>
</feature>
<dbReference type="SUPFAM" id="SSF56712">
    <property type="entry name" value="Prokaryotic type I DNA topoisomerase"/>
    <property type="match status" value="1"/>
</dbReference>
<reference evidence="2" key="2">
    <citation type="submission" date="2021-04" db="EMBL/GenBank/DDBJ databases">
        <authorList>
            <person name="Gilroy R."/>
        </authorList>
    </citation>
    <scope>NUCLEOTIDE SEQUENCE</scope>
    <source>
        <strain evidence="2">ChiHjej12B11-9795</strain>
    </source>
</reference>
<evidence type="ECO:0000313" key="2">
    <source>
        <dbReference type="EMBL" id="HJA86602.1"/>
    </source>
</evidence>
<dbReference type="Gene3D" id="1.10.290.10">
    <property type="entry name" value="Topoisomerase I, domain 4"/>
    <property type="match status" value="1"/>
</dbReference>
<dbReference type="GO" id="GO:0003916">
    <property type="term" value="F:DNA topoisomerase activity"/>
    <property type="evidence" value="ECO:0007669"/>
    <property type="project" value="InterPro"/>
</dbReference>
<dbReference type="GO" id="GO:0006265">
    <property type="term" value="P:DNA topological change"/>
    <property type="evidence" value="ECO:0007669"/>
    <property type="project" value="InterPro"/>
</dbReference>
<sequence>MKQNNLTTVVTDNQLTADTIAKAIGANEIHDGYYLGNGYAVVWTNGRVIEATFSPNEKFVLSTSMDCRLVYAHNFNFAMHNYDHLVGYKKSEQDAKQLSTIKTLWKMSDVIVNAMIPDTHGELDFLNLYYFVAILKEVRRAWLPMLTRGAVIHGVKHGPSDRKQYETWLAETIYNYLIKVNEESLSLEGAPIVEEITITEGSRFAESVGVEPPKDGDYGVADKYIAMFTDQKPLYNVNALLVDAATELEFDHQKTIQTAYVLYAKKLISYPLTMQNTIPGGIWDMMRRNKEILRFNSKWGKSVSKGRPSRRHNFRLGESSYNGFGIVTTGLHPTDLNRDEEKLYNLIVKRVIEAFTPTAAEIKASRKKARKDKRSMEKSV</sequence>
<evidence type="ECO:0000313" key="3">
    <source>
        <dbReference type="Proteomes" id="UP000823862"/>
    </source>
</evidence>
<dbReference type="EMBL" id="DWZI01000051">
    <property type="protein sequence ID" value="HJA86602.1"/>
    <property type="molecule type" value="Genomic_DNA"/>
</dbReference>
<accession>A0A9D2HZA1</accession>
<dbReference type="AlphaFoldDB" id="A0A9D2HZA1"/>
<dbReference type="Proteomes" id="UP000823862">
    <property type="component" value="Unassembled WGS sequence"/>
</dbReference>
<dbReference type="Pfam" id="PF01131">
    <property type="entry name" value="Topoisom_bac"/>
    <property type="match status" value="1"/>
</dbReference>
<dbReference type="GO" id="GO:0003677">
    <property type="term" value="F:DNA binding"/>
    <property type="evidence" value="ECO:0007669"/>
    <property type="project" value="InterPro"/>
</dbReference>
<protein>
    <recommendedName>
        <fullName evidence="1">Topo IA-type catalytic domain-containing protein</fullName>
    </recommendedName>
</protein>
<evidence type="ECO:0000259" key="1">
    <source>
        <dbReference type="Pfam" id="PF01131"/>
    </source>
</evidence>